<sequence>MSWKVVLLLLSAIPFLVVGLKGDEAASEKDEKAIVRALVEFVKNPGASPVLMLKNADGENVETINLQDYNRQQCNDLLLNRGFYKKANPNDDVPEEFQNAPYKRIEREEL</sequence>
<dbReference type="Gene3D" id="3.40.30.50">
    <property type="entry name" value="Sep15/SelM thioredoxin-like domain, active-site redox motif"/>
    <property type="match status" value="1"/>
</dbReference>
<evidence type="ECO:0000256" key="3">
    <source>
        <dbReference type="SAM" id="SignalP"/>
    </source>
</evidence>
<dbReference type="InterPro" id="IPR014912">
    <property type="entry name" value="Sep15_SelM_dom"/>
</dbReference>
<evidence type="ECO:0000313" key="6">
    <source>
        <dbReference type="Proteomes" id="UP001208570"/>
    </source>
</evidence>
<name>A0AAD9N4X2_9ANNE</name>
<evidence type="ECO:0000259" key="4">
    <source>
        <dbReference type="Pfam" id="PF08806"/>
    </source>
</evidence>
<accession>A0AAD9N4X2</accession>
<keyword evidence="3" id="KW-0732">Signal</keyword>
<evidence type="ECO:0000256" key="2">
    <source>
        <dbReference type="SAM" id="MobiDB-lite"/>
    </source>
</evidence>
<dbReference type="AlphaFoldDB" id="A0AAD9N4X2"/>
<organism evidence="5 6">
    <name type="scientific">Paralvinella palmiformis</name>
    <dbReference type="NCBI Taxonomy" id="53620"/>
    <lineage>
        <taxon>Eukaryota</taxon>
        <taxon>Metazoa</taxon>
        <taxon>Spiralia</taxon>
        <taxon>Lophotrochozoa</taxon>
        <taxon>Annelida</taxon>
        <taxon>Polychaeta</taxon>
        <taxon>Sedentaria</taxon>
        <taxon>Canalipalpata</taxon>
        <taxon>Terebellida</taxon>
        <taxon>Terebelliformia</taxon>
        <taxon>Alvinellidae</taxon>
        <taxon>Paralvinella</taxon>
    </lineage>
</organism>
<proteinExistence type="inferred from homology"/>
<gene>
    <name evidence="5" type="ORF">LSH36_236g01030</name>
</gene>
<feature type="region of interest" description="Disordered" evidence="2">
    <location>
        <begin position="87"/>
        <end position="110"/>
    </location>
</feature>
<dbReference type="SUPFAM" id="SSF52833">
    <property type="entry name" value="Thioredoxin-like"/>
    <property type="match status" value="1"/>
</dbReference>
<dbReference type="Proteomes" id="UP001208570">
    <property type="component" value="Unassembled WGS sequence"/>
</dbReference>
<keyword evidence="6" id="KW-1185">Reference proteome</keyword>
<dbReference type="Pfam" id="PF08806">
    <property type="entry name" value="Sep15_SelM"/>
    <property type="match status" value="1"/>
</dbReference>
<evidence type="ECO:0000313" key="5">
    <source>
        <dbReference type="EMBL" id="KAK2155573.1"/>
    </source>
</evidence>
<feature type="chain" id="PRO_5041931843" description="Selenoprotein F/M domain-containing protein" evidence="3">
    <location>
        <begin position="20"/>
        <end position="110"/>
    </location>
</feature>
<feature type="signal peptide" evidence="3">
    <location>
        <begin position="1"/>
        <end position="19"/>
    </location>
</feature>
<dbReference type="EMBL" id="JAODUP010000236">
    <property type="protein sequence ID" value="KAK2155573.1"/>
    <property type="molecule type" value="Genomic_DNA"/>
</dbReference>
<comment type="similarity">
    <text evidence="1">Belongs to the selenoprotein M/F family.</text>
</comment>
<feature type="domain" description="Selenoprotein F/M" evidence="4">
    <location>
        <begin position="39"/>
        <end position="83"/>
    </location>
</feature>
<comment type="caution">
    <text evidence="5">The sequence shown here is derived from an EMBL/GenBank/DDBJ whole genome shotgun (WGS) entry which is preliminary data.</text>
</comment>
<dbReference type="InterPro" id="IPR038219">
    <property type="entry name" value="Sep15/SelM_sf"/>
</dbReference>
<protein>
    <recommendedName>
        <fullName evidence="4">Selenoprotein F/M domain-containing protein</fullName>
    </recommendedName>
</protein>
<reference evidence="5" key="1">
    <citation type="journal article" date="2023" name="Mol. Biol. Evol.">
        <title>Third-Generation Sequencing Reveals the Adaptive Role of the Epigenome in Three Deep-Sea Polychaetes.</title>
        <authorList>
            <person name="Perez M."/>
            <person name="Aroh O."/>
            <person name="Sun Y."/>
            <person name="Lan Y."/>
            <person name="Juniper S.K."/>
            <person name="Young C.R."/>
            <person name="Angers B."/>
            <person name="Qian P.Y."/>
        </authorList>
    </citation>
    <scope>NUCLEOTIDE SEQUENCE</scope>
    <source>
        <strain evidence="5">P08H-3</strain>
    </source>
</reference>
<dbReference type="InterPro" id="IPR036249">
    <property type="entry name" value="Thioredoxin-like_sf"/>
</dbReference>
<evidence type="ECO:0000256" key="1">
    <source>
        <dbReference type="ARBA" id="ARBA00005742"/>
    </source>
</evidence>